<dbReference type="EMBL" id="JBHMEZ010000003">
    <property type="protein sequence ID" value="MFB9052875.1"/>
    <property type="molecule type" value="Genomic_DNA"/>
</dbReference>
<name>A0ABV5F0A7_9FLAO</name>
<evidence type="ECO:0000313" key="8">
    <source>
        <dbReference type="Proteomes" id="UP001589605"/>
    </source>
</evidence>
<protein>
    <recommendedName>
        <fullName evidence="4">Peptidyl-prolyl cis-trans isomerase</fullName>
        <ecNumber evidence="4">5.2.1.8</ecNumber>
    </recommendedName>
</protein>
<sequence>MKLRTVTLTILLAALVFTCKNDDDDDEVVVVPARDRTEVYEENKAALDAYLDTHFYNYDEFDFDNPYSEANDSFQVVIDTIAGVNSDKIPLSQRPELIAKEVADAVEEDLIYTMYYLMVREGEGDVIHYTDKAFVQYTGKLLDGTTFDSTVTPVGLNMSTIGSELGVVDGFKEGVIEFKTSIDNSENTDGTITYHKHGIGAIIMPSGLGYYSVTLSKIPAYSCLVFTLRTPGVIYLDHDNDGVYSYLEDINNNGDISDDDTDGDEIPDVIDIDDDGDGVPTIWEDLDGDGDPTNDIGANGIPNYLDITETTSNQD</sequence>
<gene>
    <name evidence="7" type="ORF">ACFFVB_07245</name>
</gene>
<dbReference type="Proteomes" id="UP001589605">
    <property type="component" value="Unassembled WGS sequence"/>
</dbReference>
<dbReference type="RefSeq" id="WP_382382050.1">
    <property type="nucleotide sequence ID" value="NZ_JBHMEZ010000003.1"/>
</dbReference>
<comment type="catalytic activity">
    <reaction evidence="1 3 4">
        <text>[protein]-peptidylproline (omega=180) = [protein]-peptidylproline (omega=0)</text>
        <dbReference type="Rhea" id="RHEA:16237"/>
        <dbReference type="Rhea" id="RHEA-COMP:10747"/>
        <dbReference type="Rhea" id="RHEA-COMP:10748"/>
        <dbReference type="ChEBI" id="CHEBI:83833"/>
        <dbReference type="ChEBI" id="CHEBI:83834"/>
        <dbReference type="EC" id="5.2.1.8"/>
    </reaction>
</comment>
<evidence type="ECO:0000256" key="5">
    <source>
        <dbReference type="SAM" id="MobiDB-lite"/>
    </source>
</evidence>
<accession>A0ABV5F0A7</accession>
<comment type="caution">
    <text evidence="7">The sequence shown here is derived from an EMBL/GenBank/DDBJ whole genome shotgun (WGS) entry which is preliminary data.</text>
</comment>
<dbReference type="EC" id="5.2.1.8" evidence="4"/>
<keyword evidence="3 4" id="KW-0413">Isomerase</keyword>
<dbReference type="PROSITE" id="PS50059">
    <property type="entry name" value="FKBP_PPIASE"/>
    <property type="match status" value="1"/>
</dbReference>
<proteinExistence type="inferred from homology"/>
<organism evidence="7 8">
    <name type="scientific">Formosa undariae</name>
    <dbReference type="NCBI Taxonomy" id="1325436"/>
    <lineage>
        <taxon>Bacteria</taxon>
        <taxon>Pseudomonadati</taxon>
        <taxon>Bacteroidota</taxon>
        <taxon>Flavobacteriia</taxon>
        <taxon>Flavobacteriales</taxon>
        <taxon>Flavobacteriaceae</taxon>
        <taxon>Formosa</taxon>
    </lineage>
</organism>
<evidence type="ECO:0000256" key="1">
    <source>
        <dbReference type="ARBA" id="ARBA00000971"/>
    </source>
</evidence>
<keyword evidence="8" id="KW-1185">Reference proteome</keyword>
<dbReference type="Gene3D" id="3.10.50.40">
    <property type="match status" value="1"/>
</dbReference>
<feature type="region of interest" description="Disordered" evidence="5">
    <location>
        <begin position="286"/>
        <end position="315"/>
    </location>
</feature>
<keyword evidence="2 3" id="KW-0697">Rotamase</keyword>
<evidence type="ECO:0000256" key="3">
    <source>
        <dbReference type="PROSITE-ProRule" id="PRU00277"/>
    </source>
</evidence>
<evidence type="ECO:0000313" key="7">
    <source>
        <dbReference type="EMBL" id="MFB9052875.1"/>
    </source>
</evidence>
<dbReference type="Pfam" id="PF00254">
    <property type="entry name" value="FKBP_C"/>
    <property type="match status" value="1"/>
</dbReference>
<evidence type="ECO:0000256" key="2">
    <source>
        <dbReference type="ARBA" id="ARBA00023110"/>
    </source>
</evidence>
<evidence type="ECO:0000259" key="6">
    <source>
        <dbReference type="PROSITE" id="PS50059"/>
    </source>
</evidence>
<comment type="similarity">
    <text evidence="4">Belongs to the FKBP-type PPIase family.</text>
</comment>
<dbReference type="GO" id="GO:0003755">
    <property type="term" value="F:peptidyl-prolyl cis-trans isomerase activity"/>
    <property type="evidence" value="ECO:0007669"/>
    <property type="project" value="UniProtKB-EC"/>
</dbReference>
<dbReference type="InterPro" id="IPR046357">
    <property type="entry name" value="PPIase_dom_sf"/>
</dbReference>
<dbReference type="SUPFAM" id="SSF54534">
    <property type="entry name" value="FKBP-like"/>
    <property type="match status" value="1"/>
</dbReference>
<feature type="domain" description="PPIase FKBP-type" evidence="6">
    <location>
        <begin position="130"/>
        <end position="219"/>
    </location>
</feature>
<evidence type="ECO:0000256" key="4">
    <source>
        <dbReference type="RuleBase" id="RU003915"/>
    </source>
</evidence>
<reference evidence="7 8" key="1">
    <citation type="submission" date="2024-09" db="EMBL/GenBank/DDBJ databases">
        <authorList>
            <person name="Sun Q."/>
            <person name="Mori K."/>
        </authorList>
    </citation>
    <scope>NUCLEOTIDE SEQUENCE [LARGE SCALE GENOMIC DNA]</scope>
    <source>
        <strain evidence="7 8">CECT 8286</strain>
    </source>
</reference>
<dbReference type="InterPro" id="IPR001179">
    <property type="entry name" value="PPIase_FKBP_dom"/>
</dbReference>